<reference evidence="3" key="1">
    <citation type="submission" date="2021-01" db="EMBL/GenBank/DDBJ databases">
        <title>Caligus Genome Assembly.</title>
        <authorList>
            <person name="Gallardo-Escarate C."/>
        </authorList>
    </citation>
    <scope>NUCLEOTIDE SEQUENCE [LARGE SCALE GENOMIC DNA]</scope>
</reference>
<dbReference type="InterPro" id="IPR039782">
    <property type="entry name" value="VPS13B"/>
</dbReference>
<evidence type="ECO:0000256" key="1">
    <source>
        <dbReference type="SAM" id="MobiDB-lite"/>
    </source>
</evidence>
<dbReference type="PANTHER" id="PTHR12517:SF0">
    <property type="entry name" value="INTERMEMBRANE LIPID TRANSFER PROTEIN VPS13B"/>
    <property type="match status" value="1"/>
</dbReference>
<sequence>LCPDPVQGFTTLEEENDTEEFASTTISSEFRYKKKNKPSSHPSYPATVKAWLPSISMTFIQIKTQGIKAFFPFRSLPGVRSVKEAVKRASPASSSDILLKVSFPKVSLENKTQPPVIQQFLNGFPILLPKSLWDHSDDNLPLKLKLNDFYIQDEFTGAYFLEPNQGFTSFLDLDSFEKLSLTLSMHLDAAESFKFRVNSEYLFALTEVVSGVSSCLQSLFPLKDQHQEGEDEMNEGEELSSSYITEPISSMRSQSGLFDSGRLLSESSANLSSSTLQEDDSKKSGFCFNYWFQCTFPSVSIVFQPLEAEEPLLHLEMEDVMACLDVQPHYTKLKSRVMAASMRKSDGCVVLTTGEDIAPEIKTTDGSSVQIIPHSSLYDPPLNFSKHQGVFNFTFVKALISNAKWRLFLKKSKALIANEEGTLDDDEPRFLSEVYIKLSPLDIAVSPLSLSRYLRIFSKSISNLGSKLPSKRSIKKRSTPMSLWLNNNNLPLLHIESKSIRLFLRKKEPGQIEQHDTFLFHLESLNVSSNVENALSRLLIRPDLYYLAEQCEVLSVMGSKIEDRQYSASLNGFGIYTGSWRAFEGKCGKDKDFLLKTMEENPALKWNISHMTQRGNDADLFFLPVLKQSNLQITYAPAIVYYSQSLVSKRPKTRLIAGHSLELNAVSDINFYVSLAQTGVVEGILRECLESFGTSVDEKGSIESSEVPGANDSGCDISSHGKNSSRVVVPLEVLVTGSKVSCFLYKWIDQKKSLSRKDRYRNRKIDVLREQDILRKTEDDLPPLDISRMNHFLRSRTLRSGTMNSSSSAEEGASLEKRDKYSLPQESSFPNPWVETKQGDSDPLSGIPPALFTATLLDFLSPSHKLSIHLDRPFKLNIDEKNILRGLDILNELKECLPVLQSSSSKEASIVKNESYLSSLSRFSLSTRQVLLYNPIEELYSDFFLGFSSLGLEMRFLDEYETSKMDLNLANVSLRSRLRGNTARSDLTTPRWAPEDSMISLKISSKPLLLDLGPNTALALYLAFNYYRQKRDEWEGHLGDQGSKTDPPLPPKKKCPPSPEQHYSDDLRAGAFKYMTSNPGVKGSEVRPYQVIFSSKTLTWRYPQPRALTRMTVFPVPLLAASDLGDILRLQGRRYVFIQNSNISLTYS</sequence>
<dbReference type="AlphaFoldDB" id="A0A7T8JVE1"/>
<keyword evidence="3" id="KW-1185">Reference proteome</keyword>
<dbReference type="Proteomes" id="UP000595437">
    <property type="component" value="Chromosome 18"/>
</dbReference>
<feature type="region of interest" description="Disordered" evidence="1">
    <location>
        <begin position="1036"/>
        <end position="1062"/>
    </location>
</feature>
<proteinExistence type="predicted"/>
<feature type="region of interest" description="Disordered" evidence="1">
    <location>
        <begin position="797"/>
        <end position="841"/>
    </location>
</feature>
<accession>A0A7T8JVE1</accession>
<evidence type="ECO:0000313" key="3">
    <source>
        <dbReference type="Proteomes" id="UP000595437"/>
    </source>
</evidence>
<protein>
    <submittedName>
        <fullName evidence="2">Uncharacterized protein</fullName>
    </submittedName>
</protein>
<gene>
    <name evidence="2" type="ORF">FKW44_023463</name>
</gene>
<dbReference type="OrthoDB" id="445152at2759"/>
<name>A0A7T8JVE1_CALRO</name>
<evidence type="ECO:0000313" key="2">
    <source>
        <dbReference type="EMBL" id="QQP35290.1"/>
    </source>
</evidence>
<dbReference type="EMBL" id="CP045907">
    <property type="protein sequence ID" value="QQP35290.1"/>
    <property type="molecule type" value="Genomic_DNA"/>
</dbReference>
<dbReference type="PANTHER" id="PTHR12517">
    <property type="entry name" value="VACUOLAR PROTEIN SORTING-ASSOCIATED PROTEIN 13B"/>
    <property type="match status" value="1"/>
</dbReference>
<organism evidence="2 3">
    <name type="scientific">Caligus rogercresseyi</name>
    <name type="common">Sea louse</name>
    <dbReference type="NCBI Taxonomy" id="217165"/>
    <lineage>
        <taxon>Eukaryota</taxon>
        <taxon>Metazoa</taxon>
        <taxon>Ecdysozoa</taxon>
        <taxon>Arthropoda</taxon>
        <taxon>Crustacea</taxon>
        <taxon>Multicrustacea</taxon>
        <taxon>Hexanauplia</taxon>
        <taxon>Copepoda</taxon>
        <taxon>Siphonostomatoida</taxon>
        <taxon>Caligidae</taxon>
        <taxon>Caligus</taxon>
    </lineage>
</organism>
<feature type="non-terminal residue" evidence="2">
    <location>
        <position position="1"/>
    </location>
</feature>